<dbReference type="Proteomes" id="UP001165960">
    <property type="component" value="Unassembled WGS sequence"/>
</dbReference>
<protein>
    <submittedName>
        <fullName evidence="1">Uncharacterized protein</fullName>
    </submittedName>
</protein>
<proteinExistence type="predicted"/>
<gene>
    <name evidence="1" type="ORF">DSO57_1032008</name>
</gene>
<name>A0ACC2TNK1_9FUNG</name>
<organism evidence="1 2">
    <name type="scientific">Entomophthora muscae</name>
    <dbReference type="NCBI Taxonomy" id="34485"/>
    <lineage>
        <taxon>Eukaryota</taxon>
        <taxon>Fungi</taxon>
        <taxon>Fungi incertae sedis</taxon>
        <taxon>Zoopagomycota</taxon>
        <taxon>Entomophthoromycotina</taxon>
        <taxon>Entomophthoromycetes</taxon>
        <taxon>Entomophthorales</taxon>
        <taxon>Entomophthoraceae</taxon>
        <taxon>Entomophthora</taxon>
    </lineage>
</organism>
<sequence length="70" mass="7730">MTTPYQLVGTPNLLKVSPGQVPPRMGLPKPDLKVRSPEINPAIKCDAWGLDHDIQEDKRKALPQKIPGPH</sequence>
<evidence type="ECO:0000313" key="1">
    <source>
        <dbReference type="EMBL" id="KAJ9075827.1"/>
    </source>
</evidence>
<accession>A0ACC2TNK1</accession>
<reference evidence="1" key="1">
    <citation type="submission" date="2022-04" db="EMBL/GenBank/DDBJ databases">
        <title>Genome of the entomopathogenic fungus Entomophthora muscae.</title>
        <authorList>
            <person name="Elya C."/>
            <person name="Lovett B.R."/>
            <person name="Lee E."/>
            <person name="Macias A.M."/>
            <person name="Hajek A.E."/>
            <person name="De Bivort B.L."/>
            <person name="Kasson M.T."/>
            <person name="De Fine Licht H.H."/>
            <person name="Stajich J.E."/>
        </authorList>
    </citation>
    <scope>NUCLEOTIDE SEQUENCE</scope>
    <source>
        <strain evidence="1">Berkeley</strain>
    </source>
</reference>
<dbReference type="EMBL" id="QTSX02002365">
    <property type="protein sequence ID" value="KAJ9075827.1"/>
    <property type="molecule type" value="Genomic_DNA"/>
</dbReference>
<keyword evidence="2" id="KW-1185">Reference proteome</keyword>
<comment type="caution">
    <text evidence="1">The sequence shown here is derived from an EMBL/GenBank/DDBJ whole genome shotgun (WGS) entry which is preliminary data.</text>
</comment>
<evidence type="ECO:0000313" key="2">
    <source>
        <dbReference type="Proteomes" id="UP001165960"/>
    </source>
</evidence>